<dbReference type="Proteomes" id="UP000009183">
    <property type="component" value="Chromosome 13"/>
</dbReference>
<evidence type="ECO:0000256" key="1">
    <source>
        <dbReference type="ARBA" id="ARBA00004514"/>
    </source>
</evidence>
<dbReference type="InParanoid" id="F6HNK0"/>
<sequence length="617" mass="70084">MLRQRSRKGPLPPAQEHIDKLEKTVNDGDYYGAQQMYKSISARYASAERCYEALDILESGACIQLEKGQVTCGAELAILFVETLVKGKFPYDDNTLDRVRKIYKNFPQISVPQQLEDDDDMQKLSEALGAAKTRVEVCSSFLKAAMKWSAEFGFHRQGSPEIHDMLAEYLYSESPELGGWVAVIEALRREGYWLDEKESDQGVRESCKLYAEVVKGSELRDTTRFRVETKEEETKNNMNRLRQCLISKWSPSSAREEDLASLGWVAARAWGLKGKMGLARLGKGCALLEFEKVEEAKRVLASGERLVGGIQMGLEVWSPKFVCAPEGENRKEAWVRMLGLPISLWVSAILKRMGDACGGFLDVDPLTERKEDLEWARIKVKLPEGVLPSSMEIGVEGEVFVVTLWWKISPEIRKKKGDGRDGCGRQRGEVRGEEEPRAGWRVGENLGAAPKEQRRSEDGTGEQVRQFENWALDMSRISLHFVRGNNPEKFASTLVNFMGKCYPGEDDLAIARAVLMYLSLGNLRDANYLMDEVKKQVESKELDYPESDLTEFIDYLLLTLQRDALPLFNMLRQSYKSSIDREPAFNELLDEIAEKFYGVRRRNPMQGMFGDFFKLMA</sequence>
<dbReference type="Pfam" id="PF04190">
    <property type="entry name" value="GET4"/>
    <property type="match status" value="2"/>
</dbReference>
<keyword evidence="8" id="KW-1185">Reference proteome</keyword>
<feature type="compositionally biased region" description="Basic and acidic residues" evidence="5">
    <location>
        <begin position="418"/>
        <end position="438"/>
    </location>
</feature>
<dbReference type="InterPro" id="IPR011990">
    <property type="entry name" value="TPR-like_helical_dom_sf"/>
</dbReference>
<dbReference type="AlphaFoldDB" id="F6HNK0"/>
<comment type="similarity">
    <text evidence="2">Belongs to the GET4 family.</text>
</comment>
<feature type="region of interest" description="Disordered" evidence="5">
    <location>
        <begin position="415"/>
        <end position="462"/>
    </location>
</feature>
<keyword evidence="3" id="KW-0813">Transport</keyword>
<evidence type="ECO:0000259" key="6">
    <source>
        <dbReference type="Pfam" id="PF14111"/>
    </source>
</evidence>
<dbReference type="GO" id="GO:0045048">
    <property type="term" value="P:protein insertion into ER membrane"/>
    <property type="evidence" value="ECO:0000318"/>
    <property type="project" value="GO_Central"/>
</dbReference>
<dbReference type="FunFam" id="1.25.40.10:FF:000060">
    <property type="entry name" value="Golgi to ER traffic protein 4 homolog"/>
    <property type="match status" value="1"/>
</dbReference>
<keyword evidence="4" id="KW-0963">Cytoplasm</keyword>
<dbReference type="EMBL" id="FN595998">
    <property type="protein sequence ID" value="CCB56219.1"/>
    <property type="molecule type" value="Genomic_DNA"/>
</dbReference>
<dbReference type="ExpressionAtlas" id="F6HNK0">
    <property type="expression patterns" value="baseline and differential"/>
</dbReference>
<dbReference type="PANTHER" id="PTHR12875:SF0">
    <property type="entry name" value="GOLGI TO ER TRAFFIC PROTEIN 4 HOMOLOG"/>
    <property type="match status" value="1"/>
</dbReference>
<evidence type="ECO:0000256" key="3">
    <source>
        <dbReference type="ARBA" id="ARBA00022448"/>
    </source>
</evidence>
<dbReference type="HOGENOM" id="CLU_443074_0_0_1"/>
<evidence type="ECO:0000256" key="5">
    <source>
        <dbReference type="SAM" id="MobiDB-lite"/>
    </source>
</evidence>
<comment type="subcellular location">
    <subcellularLocation>
        <location evidence="1">Cytoplasm</location>
        <location evidence="1">Cytosol</location>
    </subcellularLocation>
</comment>
<evidence type="ECO:0000256" key="2">
    <source>
        <dbReference type="ARBA" id="ARBA00005351"/>
    </source>
</evidence>
<evidence type="ECO:0000256" key="4">
    <source>
        <dbReference type="ARBA" id="ARBA00022490"/>
    </source>
</evidence>
<dbReference type="GO" id="GO:0005829">
    <property type="term" value="C:cytosol"/>
    <property type="evidence" value="ECO:0000318"/>
    <property type="project" value="GO_Central"/>
</dbReference>
<accession>F6HNK0</accession>
<feature type="domain" description="DUF4283" evidence="6">
    <location>
        <begin position="238"/>
        <end position="325"/>
    </location>
</feature>
<dbReference type="Pfam" id="PF14111">
    <property type="entry name" value="DUF4283"/>
    <property type="match status" value="1"/>
</dbReference>
<dbReference type="PaxDb" id="29760-VIT_13s0019g03670.t01"/>
<organism evidence="7 8">
    <name type="scientific">Vitis vinifera</name>
    <name type="common">Grape</name>
    <dbReference type="NCBI Taxonomy" id="29760"/>
    <lineage>
        <taxon>Eukaryota</taxon>
        <taxon>Viridiplantae</taxon>
        <taxon>Streptophyta</taxon>
        <taxon>Embryophyta</taxon>
        <taxon>Tracheophyta</taxon>
        <taxon>Spermatophyta</taxon>
        <taxon>Magnoliopsida</taxon>
        <taxon>eudicotyledons</taxon>
        <taxon>Gunneridae</taxon>
        <taxon>Pentapetalae</taxon>
        <taxon>rosids</taxon>
        <taxon>Vitales</taxon>
        <taxon>Vitaceae</taxon>
        <taxon>Viteae</taxon>
        <taxon>Vitis</taxon>
    </lineage>
</organism>
<evidence type="ECO:0000313" key="8">
    <source>
        <dbReference type="Proteomes" id="UP000009183"/>
    </source>
</evidence>
<reference evidence="8" key="1">
    <citation type="journal article" date="2007" name="Nature">
        <title>The grapevine genome sequence suggests ancestral hexaploidization in major angiosperm phyla.</title>
        <authorList>
            <consortium name="The French-Italian Public Consortium for Grapevine Genome Characterization."/>
            <person name="Jaillon O."/>
            <person name="Aury J.-M."/>
            <person name="Noel B."/>
            <person name="Policriti A."/>
            <person name="Clepet C."/>
            <person name="Casagrande A."/>
            <person name="Choisne N."/>
            <person name="Aubourg S."/>
            <person name="Vitulo N."/>
            <person name="Jubin C."/>
            <person name="Vezzi A."/>
            <person name="Legeai F."/>
            <person name="Hugueney P."/>
            <person name="Dasilva C."/>
            <person name="Horner D."/>
            <person name="Mica E."/>
            <person name="Jublot D."/>
            <person name="Poulain J."/>
            <person name="Bruyere C."/>
            <person name="Billault A."/>
            <person name="Segurens B."/>
            <person name="Gouyvenoux M."/>
            <person name="Ugarte E."/>
            <person name="Cattonaro F."/>
            <person name="Anthouard V."/>
            <person name="Vico V."/>
            <person name="Del Fabbro C."/>
            <person name="Alaux M."/>
            <person name="Di Gaspero G."/>
            <person name="Dumas V."/>
            <person name="Felice N."/>
            <person name="Paillard S."/>
            <person name="Juman I."/>
            <person name="Moroldo M."/>
            <person name="Scalabrin S."/>
            <person name="Canaguier A."/>
            <person name="Le Clainche I."/>
            <person name="Malacrida G."/>
            <person name="Durand E."/>
            <person name="Pesole G."/>
            <person name="Laucou V."/>
            <person name="Chatelet P."/>
            <person name="Merdinoglu D."/>
            <person name="Delledonne M."/>
            <person name="Pezzotti M."/>
            <person name="Lecharny A."/>
            <person name="Scarpelli C."/>
            <person name="Artiguenave F."/>
            <person name="Pe M.E."/>
            <person name="Valle G."/>
            <person name="Morgante M."/>
            <person name="Caboche M."/>
            <person name="Adam-Blondon A.-F."/>
            <person name="Weissenbach J."/>
            <person name="Quetier F."/>
            <person name="Wincker P."/>
        </authorList>
    </citation>
    <scope>NUCLEOTIDE SEQUENCE [LARGE SCALE GENOMIC DNA]</scope>
    <source>
        <strain evidence="8">cv. Pinot noir / PN40024</strain>
    </source>
</reference>
<gene>
    <name evidence="7" type="ordered locus">VIT_13s0019g03670</name>
</gene>
<dbReference type="InterPro" id="IPR025558">
    <property type="entry name" value="DUF4283"/>
</dbReference>
<evidence type="ECO:0000313" key="7">
    <source>
        <dbReference type="EMBL" id="CCB56219.1"/>
    </source>
</evidence>
<dbReference type="Gene3D" id="1.25.40.10">
    <property type="entry name" value="Tetratricopeptide repeat domain"/>
    <property type="match status" value="2"/>
</dbReference>
<proteinExistence type="inferred from homology"/>
<dbReference type="STRING" id="29760.F6HNK0"/>
<dbReference type="PANTHER" id="PTHR12875">
    <property type="entry name" value="GOLGI TO ER TRAFFIC PROTEIN 4 HOMOLOG"/>
    <property type="match status" value="1"/>
</dbReference>
<name>F6HNK0_VITVI</name>
<dbReference type="FunCoup" id="F6HNK0">
    <property type="interactions" value="2968"/>
</dbReference>
<protein>
    <recommendedName>
        <fullName evidence="6">DUF4283 domain-containing protein</fullName>
    </recommendedName>
</protein>
<dbReference type="InterPro" id="IPR007317">
    <property type="entry name" value="GET4"/>
</dbReference>
<dbReference type="eggNOG" id="KOG3024">
    <property type="taxonomic scope" value="Eukaryota"/>
</dbReference>